<dbReference type="AlphaFoldDB" id="A0A1A9VIF9"/>
<keyword evidence="4" id="KW-1185">Reference proteome</keyword>
<sequence length="106" mass="10356">MKYSLIFILTLACLIASSLARPEGEEKPADDAAGEKKEEGAEGDKAAAGGDEGAKGGDGKGAGGAGNPMKIVQDIIKKITDAVNPLSMTEGFLGGGGSGGSGGLFG</sequence>
<feature type="chain" id="PRO_5008399465" evidence="2">
    <location>
        <begin position="21"/>
        <end position="106"/>
    </location>
</feature>
<reference evidence="3" key="1">
    <citation type="submission" date="2020-05" db="UniProtKB">
        <authorList>
            <consortium name="EnsemblMetazoa"/>
        </authorList>
    </citation>
    <scope>IDENTIFICATION</scope>
    <source>
        <strain evidence="3">TTRI</strain>
    </source>
</reference>
<organism evidence="3 4">
    <name type="scientific">Glossina austeni</name>
    <name type="common">Savannah tsetse fly</name>
    <dbReference type="NCBI Taxonomy" id="7395"/>
    <lineage>
        <taxon>Eukaryota</taxon>
        <taxon>Metazoa</taxon>
        <taxon>Ecdysozoa</taxon>
        <taxon>Arthropoda</taxon>
        <taxon>Hexapoda</taxon>
        <taxon>Insecta</taxon>
        <taxon>Pterygota</taxon>
        <taxon>Neoptera</taxon>
        <taxon>Endopterygota</taxon>
        <taxon>Diptera</taxon>
        <taxon>Brachycera</taxon>
        <taxon>Muscomorpha</taxon>
        <taxon>Hippoboscoidea</taxon>
        <taxon>Glossinidae</taxon>
        <taxon>Glossina</taxon>
    </lineage>
</organism>
<dbReference type="VEuPathDB" id="VectorBase:GAUT038520"/>
<evidence type="ECO:0000313" key="4">
    <source>
        <dbReference type="Proteomes" id="UP000078200"/>
    </source>
</evidence>
<feature type="compositionally biased region" description="Basic and acidic residues" evidence="1">
    <location>
        <begin position="22"/>
        <end position="45"/>
    </location>
</feature>
<feature type="signal peptide" evidence="2">
    <location>
        <begin position="1"/>
        <end position="20"/>
    </location>
</feature>
<dbReference type="EnsemblMetazoa" id="GAUT038520-RA">
    <property type="protein sequence ID" value="GAUT038520-PA"/>
    <property type="gene ID" value="GAUT038520"/>
</dbReference>
<evidence type="ECO:0000256" key="2">
    <source>
        <dbReference type="SAM" id="SignalP"/>
    </source>
</evidence>
<proteinExistence type="predicted"/>
<accession>A0A1A9VIF9</accession>
<evidence type="ECO:0000313" key="3">
    <source>
        <dbReference type="EnsemblMetazoa" id="GAUT038520-PA"/>
    </source>
</evidence>
<keyword evidence="2" id="KW-0732">Signal</keyword>
<feature type="region of interest" description="Disordered" evidence="1">
    <location>
        <begin position="20"/>
        <end position="66"/>
    </location>
</feature>
<evidence type="ECO:0000256" key="1">
    <source>
        <dbReference type="SAM" id="MobiDB-lite"/>
    </source>
</evidence>
<dbReference type="Proteomes" id="UP000078200">
    <property type="component" value="Unassembled WGS sequence"/>
</dbReference>
<protein>
    <submittedName>
        <fullName evidence="3">Uncharacterized protein</fullName>
    </submittedName>
</protein>
<name>A0A1A9VIF9_GLOAU</name>